<comment type="subunit">
    <text evidence="1">Self-associates forming complexes of several hundred monomers.</text>
</comment>
<organism evidence="8 9">
    <name type="scientific">Brenthis ino</name>
    <name type="common">lesser marbled fritillary</name>
    <dbReference type="NCBI Taxonomy" id="405034"/>
    <lineage>
        <taxon>Eukaryota</taxon>
        <taxon>Metazoa</taxon>
        <taxon>Ecdysozoa</taxon>
        <taxon>Arthropoda</taxon>
        <taxon>Hexapoda</taxon>
        <taxon>Insecta</taxon>
        <taxon>Pterygota</taxon>
        <taxon>Neoptera</taxon>
        <taxon>Endopterygota</taxon>
        <taxon>Lepidoptera</taxon>
        <taxon>Glossata</taxon>
        <taxon>Ditrysia</taxon>
        <taxon>Papilionoidea</taxon>
        <taxon>Nymphalidae</taxon>
        <taxon>Heliconiinae</taxon>
        <taxon>Argynnini</taxon>
        <taxon>Brenthis</taxon>
    </lineage>
</organism>
<name>A0A8J9UU72_9NEOP</name>
<evidence type="ECO:0000259" key="7">
    <source>
        <dbReference type="Pfam" id="PF13873"/>
    </source>
</evidence>
<keyword evidence="9" id="KW-1185">Reference proteome</keyword>
<evidence type="ECO:0000313" key="8">
    <source>
        <dbReference type="EMBL" id="CAH0719792.1"/>
    </source>
</evidence>
<reference evidence="8" key="1">
    <citation type="submission" date="2021-12" db="EMBL/GenBank/DDBJ databases">
        <authorList>
            <person name="Martin H S."/>
        </authorList>
    </citation>
    <scope>NUCLEOTIDE SEQUENCE</scope>
</reference>
<dbReference type="EMBL" id="OV170234">
    <property type="protein sequence ID" value="CAH0719792.1"/>
    <property type="molecule type" value="Genomic_DNA"/>
</dbReference>
<proteinExistence type="predicted"/>
<gene>
    <name evidence="8" type="ORF">BINO364_LOCUS6093</name>
</gene>
<protein>
    <recommendedName>
        <fullName evidence="2">Regulatory protein zeste</fullName>
    </recommendedName>
</protein>
<sequence length="259" mass="29766">MENSLSASQQQYSIMLDFMETNGDLSRPQRGARRKLKAKRLWNELAELLNSVGGSAVQNQADKWKRVWSDWKTKTKKKTSGGGPDTVTPLNSLEERVLRIIGIGSFSGDVEVPEAGFELRLPLPARLHQNTHRSLGLSVEEAWRTEASTLPIPEIPHTAPVSSNLERPGDAQRSPSACKRPRHRRRSSIGQRRRLHLTPFQQATREFVRIEEGRLHLEEMHMTKEHERETARISIESQRNRILQKILDNIERFLTRDMK</sequence>
<feature type="region of interest" description="Disordered" evidence="6">
    <location>
        <begin position="153"/>
        <end position="194"/>
    </location>
</feature>
<accession>A0A8J9UU72</accession>
<feature type="domain" description="Myb/SANT-like DNA-binding" evidence="7">
    <location>
        <begin position="8"/>
        <end position="78"/>
    </location>
</feature>
<dbReference type="Pfam" id="PF13873">
    <property type="entry name" value="Myb_DNA-bind_5"/>
    <property type="match status" value="1"/>
</dbReference>
<keyword evidence="3" id="KW-0805">Transcription regulation</keyword>
<dbReference type="OrthoDB" id="6932449at2759"/>
<dbReference type="AlphaFoldDB" id="A0A8J9UU72"/>
<feature type="compositionally biased region" description="Basic residues" evidence="6">
    <location>
        <begin position="179"/>
        <end position="194"/>
    </location>
</feature>
<evidence type="ECO:0000256" key="2">
    <source>
        <dbReference type="ARBA" id="ARBA00016807"/>
    </source>
</evidence>
<comment type="function">
    <text evidence="5">Involved in transvection phenomena (= synapsis-dependent gene expression), where the synaptic pairing of chromosomes carrying genes with which zeste interacts influences the expression of these genes. Zeste binds to DNA and stimulates transcription from a nearby promoter.</text>
</comment>
<evidence type="ECO:0000256" key="3">
    <source>
        <dbReference type="ARBA" id="ARBA00023015"/>
    </source>
</evidence>
<dbReference type="InterPro" id="IPR028002">
    <property type="entry name" value="Myb_DNA-bind_5"/>
</dbReference>
<dbReference type="Proteomes" id="UP000838878">
    <property type="component" value="Chromosome 14"/>
</dbReference>
<evidence type="ECO:0000256" key="5">
    <source>
        <dbReference type="ARBA" id="ARBA00025466"/>
    </source>
</evidence>
<evidence type="ECO:0000256" key="6">
    <source>
        <dbReference type="SAM" id="MobiDB-lite"/>
    </source>
</evidence>
<evidence type="ECO:0000313" key="9">
    <source>
        <dbReference type="Proteomes" id="UP000838878"/>
    </source>
</evidence>
<feature type="non-terminal residue" evidence="8">
    <location>
        <position position="259"/>
    </location>
</feature>
<evidence type="ECO:0000256" key="1">
    <source>
        <dbReference type="ARBA" id="ARBA00011764"/>
    </source>
</evidence>
<evidence type="ECO:0000256" key="4">
    <source>
        <dbReference type="ARBA" id="ARBA00023163"/>
    </source>
</evidence>
<keyword evidence="4" id="KW-0804">Transcription</keyword>